<gene>
    <name evidence="8" type="ORF">BKM31_24015</name>
</gene>
<keyword evidence="3 7" id="KW-0479">Metal-binding</keyword>
<evidence type="ECO:0000256" key="5">
    <source>
        <dbReference type="ARBA" id="ARBA00023004"/>
    </source>
</evidence>
<dbReference type="FunFam" id="1.10.630.10:FF:000018">
    <property type="entry name" value="Cytochrome P450 monooxygenase"/>
    <property type="match status" value="1"/>
</dbReference>
<dbReference type="InterPro" id="IPR036396">
    <property type="entry name" value="Cyt_P450_sf"/>
</dbReference>
<evidence type="ECO:0008006" key="10">
    <source>
        <dbReference type="Google" id="ProtNLM"/>
    </source>
</evidence>
<dbReference type="STRING" id="1909395.BKM31_24015"/>
<dbReference type="InterPro" id="IPR002397">
    <property type="entry name" value="Cyt_P450_B"/>
</dbReference>
<evidence type="ECO:0000256" key="1">
    <source>
        <dbReference type="ARBA" id="ARBA00010617"/>
    </source>
</evidence>
<dbReference type="GO" id="GO:0005506">
    <property type="term" value="F:iron ion binding"/>
    <property type="evidence" value="ECO:0007669"/>
    <property type="project" value="InterPro"/>
</dbReference>
<dbReference type="KEGG" id="noa:BKM31_24015"/>
<dbReference type="Pfam" id="PF00067">
    <property type="entry name" value="p450"/>
    <property type="match status" value="1"/>
</dbReference>
<dbReference type="PRINTS" id="PR00359">
    <property type="entry name" value="BP450"/>
</dbReference>
<dbReference type="InterPro" id="IPR001128">
    <property type="entry name" value="Cyt_P450"/>
</dbReference>
<keyword evidence="4 7" id="KW-0560">Oxidoreductase</keyword>
<keyword evidence="6 7" id="KW-0503">Monooxygenase</keyword>
<organism evidence="8 9">
    <name type="scientific">[Actinomadura] parvosata subsp. kistnae</name>
    <dbReference type="NCBI Taxonomy" id="1909395"/>
    <lineage>
        <taxon>Bacteria</taxon>
        <taxon>Bacillati</taxon>
        <taxon>Actinomycetota</taxon>
        <taxon>Actinomycetes</taxon>
        <taxon>Streptosporangiales</taxon>
        <taxon>Streptosporangiaceae</taxon>
        <taxon>Nonomuraea</taxon>
    </lineage>
</organism>
<dbReference type="AlphaFoldDB" id="A0A1V0AK67"/>
<name>A0A1V0AK67_9ACTN</name>
<evidence type="ECO:0000256" key="7">
    <source>
        <dbReference type="RuleBase" id="RU000461"/>
    </source>
</evidence>
<evidence type="ECO:0000256" key="6">
    <source>
        <dbReference type="ARBA" id="ARBA00023033"/>
    </source>
</evidence>
<dbReference type="Gene3D" id="1.10.630.10">
    <property type="entry name" value="Cytochrome P450"/>
    <property type="match status" value="1"/>
</dbReference>
<proteinExistence type="inferred from homology"/>
<keyword evidence="5 7" id="KW-0408">Iron</keyword>
<dbReference type="PANTHER" id="PTHR46696:SF1">
    <property type="entry name" value="CYTOCHROME P450 YJIB-RELATED"/>
    <property type="match status" value="1"/>
</dbReference>
<dbReference type="GO" id="GO:0020037">
    <property type="term" value="F:heme binding"/>
    <property type="evidence" value="ECO:0007669"/>
    <property type="project" value="InterPro"/>
</dbReference>
<dbReference type="PROSITE" id="PS00086">
    <property type="entry name" value="CYTOCHROME_P450"/>
    <property type="match status" value="1"/>
</dbReference>
<dbReference type="CDD" id="cd11029">
    <property type="entry name" value="CYP107-like"/>
    <property type="match status" value="1"/>
</dbReference>
<evidence type="ECO:0000256" key="3">
    <source>
        <dbReference type="ARBA" id="ARBA00022723"/>
    </source>
</evidence>
<dbReference type="PRINTS" id="PR00385">
    <property type="entry name" value="P450"/>
</dbReference>
<dbReference type="Proteomes" id="UP000190797">
    <property type="component" value="Chromosome"/>
</dbReference>
<reference evidence="9" key="1">
    <citation type="journal article" date="2017" name="Med. Chem. Commun.">
        <title>Nonomuraea sp. ATCC 55076 harbours the largest actinomycete chromosome to date and the kistamicin biosynthetic gene cluster.</title>
        <authorList>
            <person name="Nazari B."/>
            <person name="Forneris C.C."/>
            <person name="Gibson M.I."/>
            <person name="Moon K."/>
            <person name="Schramma K.R."/>
            <person name="Seyedsayamdost M.R."/>
        </authorList>
    </citation>
    <scope>NUCLEOTIDE SEQUENCE [LARGE SCALE GENOMIC DNA]</scope>
    <source>
        <strain evidence="9">ATCC 55076</strain>
    </source>
</reference>
<dbReference type="SUPFAM" id="SSF48264">
    <property type="entry name" value="Cytochrome P450"/>
    <property type="match status" value="1"/>
</dbReference>
<keyword evidence="2 7" id="KW-0349">Heme</keyword>
<dbReference type="PANTHER" id="PTHR46696">
    <property type="entry name" value="P450, PUTATIVE (EUROFUNG)-RELATED"/>
    <property type="match status" value="1"/>
</dbReference>
<evidence type="ECO:0000313" key="8">
    <source>
        <dbReference type="EMBL" id="AQZ70621.1"/>
    </source>
</evidence>
<accession>A0A1V0AK67</accession>
<dbReference type="GO" id="GO:0004497">
    <property type="term" value="F:monooxygenase activity"/>
    <property type="evidence" value="ECO:0007669"/>
    <property type="project" value="UniProtKB-KW"/>
</dbReference>
<comment type="similarity">
    <text evidence="1 7">Belongs to the cytochrome P450 family.</text>
</comment>
<sequence>MSGGRRTAMEIVMPTPRSPIPFPYPGERATVTVCRLRDEVGPVVPVELAGGVGGWLATGYEAVSEVLAGEHTLFSKDARNFGGLHDGSIPPDWPLRQVLEADHMLNKDGAEHRRLRGLVGRAFTQTRVQGLAPRIEELAGHLLDGLAADGPVDLVAGYTDPLPVVVICELFGVPEEEREDLRRRAATLISLTSAPEEIGKAWNDLIAHLTGHIERRRRDPRDDLTTALVQAQEQDGDRLGDDEILWILWLVILAGHETTVHLIANAVIALCADPDQLALAREKDAWAEVVEEALRSRSPMSAGLFRYPLREVELCGVRIPAGQPVLVGFGGTGTDPARFGADAARFDISRGQEPHLGFGRGPHFCLGAPLARLEARIALSRLFGRFPGLRLAVPPEEIAYTPSWITEGPLALPVILGVTSR</sequence>
<protein>
    <recommendedName>
        <fullName evidence="10">Cytochrome</fullName>
    </recommendedName>
</protein>
<dbReference type="GO" id="GO:0016705">
    <property type="term" value="F:oxidoreductase activity, acting on paired donors, with incorporation or reduction of molecular oxygen"/>
    <property type="evidence" value="ECO:0007669"/>
    <property type="project" value="InterPro"/>
</dbReference>
<dbReference type="InterPro" id="IPR017972">
    <property type="entry name" value="Cyt_P450_CS"/>
</dbReference>
<evidence type="ECO:0000256" key="2">
    <source>
        <dbReference type="ARBA" id="ARBA00022617"/>
    </source>
</evidence>
<evidence type="ECO:0000256" key="4">
    <source>
        <dbReference type="ARBA" id="ARBA00023002"/>
    </source>
</evidence>
<evidence type="ECO:0000313" key="9">
    <source>
        <dbReference type="Proteomes" id="UP000190797"/>
    </source>
</evidence>
<keyword evidence="9" id="KW-1185">Reference proteome</keyword>
<dbReference type="EMBL" id="CP017717">
    <property type="protein sequence ID" value="AQZ70621.1"/>
    <property type="molecule type" value="Genomic_DNA"/>
</dbReference>